<proteinExistence type="predicted"/>
<evidence type="ECO:0000313" key="1">
    <source>
        <dbReference type="EMBL" id="KAI6089591.1"/>
    </source>
</evidence>
<evidence type="ECO:0000313" key="2">
    <source>
        <dbReference type="Proteomes" id="UP001497680"/>
    </source>
</evidence>
<accession>A0ACC0DAB9</accession>
<reference evidence="1 2" key="1">
    <citation type="journal article" date="2022" name="New Phytol.">
        <title>Ecological generalism drives hyperdiversity of secondary metabolite gene clusters in xylarialean endophytes.</title>
        <authorList>
            <person name="Franco M.E.E."/>
            <person name="Wisecaver J.H."/>
            <person name="Arnold A.E."/>
            <person name="Ju Y.M."/>
            <person name="Slot J.C."/>
            <person name="Ahrendt S."/>
            <person name="Moore L.P."/>
            <person name="Eastman K.E."/>
            <person name="Scott K."/>
            <person name="Konkel Z."/>
            <person name="Mondo S.J."/>
            <person name="Kuo A."/>
            <person name="Hayes R.D."/>
            <person name="Haridas S."/>
            <person name="Andreopoulos B."/>
            <person name="Riley R."/>
            <person name="LaButti K."/>
            <person name="Pangilinan J."/>
            <person name="Lipzen A."/>
            <person name="Amirebrahimi M."/>
            <person name="Yan J."/>
            <person name="Adam C."/>
            <person name="Keymanesh K."/>
            <person name="Ng V."/>
            <person name="Louie K."/>
            <person name="Northen T."/>
            <person name="Drula E."/>
            <person name="Henrissat B."/>
            <person name="Hsieh H.M."/>
            <person name="Youens-Clark K."/>
            <person name="Lutzoni F."/>
            <person name="Miadlikowska J."/>
            <person name="Eastwood D.C."/>
            <person name="Hamelin R.C."/>
            <person name="Grigoriev I.V."/>
            <person name="U'Ren J.M."/>
        </authorList>
    </citation>
    <scope>NUCLEOTIDE SEQUENCE [LARGE SCALE GENOMIC DNA]</scope>
    <source>
        <strain evidence="1 2">ER1909</strain>
    </source>
</reference>
<protein>
    <submittedName>
        <fullName evidence="1">Uncharacterized protein</fullName>
    </submittedName>
</protein>
<dbReference type="Proteomes" id="UP001497680">
    <property type="component" value="Unassembled WGS sequence"/>
</dbReference>
<sequence length="188" mass="21143">MIAWLITFSVEYLAHCQPINYYWKPPVEGGFCLNTYSVYLGNAITAVAIDLLILIIPVPLVWRLKLSTIRKVMVTFVFIMGYGVIAASIGRLVAVYNAGDAINTDLTYAGMAMYYWFMAEAAIALISICLPAIWFLFTRVGRHGLLSLFSHTKYLNRVHYGPRNGSLESNRSEAILLRNYNGPGRDYS</sequence>
<dbReference type="EMBL" id="MU394295">
    <property type="protein sequence ID" value="KAI6089591.1"/>
    <property type="molecule type" value="Genomic_DNA"/>
</dbReference>
<organism evidence="1 2">
    <name type="scientific">Hypoxylon rubiginosum</name>
    <dbReference type="NCBI Taxonomy" id="110542"/>
    <lineage>
        <taxon>Eukaryota</taxon>
        <taxon>Fungi</taxon>
        <taxon>Dikarya</taxon>
        <taxon>Ascomycota</taxon>
        <taxon>Pezizomycotina</taxon>
        <taxon>Sordariomycetes</taxon>
        <taxon>Xylariomycetidae</taxon>
        <taxon>Xylariales</taxon>
        <taxon>Hypoxylaceae</taxon>
        <taxon>Hypoxylon</taxon>
    </lineage>
</organism>
<gene>
    <name evidence="1" type="ORF">F4821DRAFT_58162</name>
</gene>
<name>A0ACC0DAB9_9PEZI</name>
<keyword evidence="2" id="KW-1185">Reference proteome</keyword>
<comment type="caution">
    <text evidence="1">The sequence shown here is derived from an EMBL/GenBank/DDBJ whole genome shotgun (WGS) entry which is preliminary data.</text>
</comment>